<evidence type="ECO:0000256" key="1">
    <source>
        <dbReference type="ARBA" id="ARBA00008344"/>
    </source>
</evidence>
<reference evidence="5" key="1">
    <citation type="submission" date="2020-11" db="EMBL/GenBank/DDBJ databases">
        <authorList>
            <person name="Whiteford S."/>
        </authorList>
    </citation>
    <scope>NUCLEOTIDE SEQUENCE</scope>
</reference>
<gene>
    <name evidence="5" type="ORF">PLXY2_LOCUS12656</name>
</gene>
<dbReference type="PROSITE" id="PS51421">
    <property type="entry name" value="RAS"/>
    <property type="match status" value="1"/>
</dbReference>
<dbReference type="InterPro" id="IPR027417">
    <property type="entry name" value="P-loop_NTPase"/>
</dbReference>
<dbReference type="GO" id="GO:0005525">
    <property type="term" value="F:GTP binding"/>
    <property type="evidence" value="ECO:0007669"/>
    <property type="project" value="InterPro"/>
</dbReference>
<organism evidence="5 6">
    <name type="scientific">Plutella xylostella</name>
    <name type="common">Diamondback moth</name>
    <name type="synonym">Plutella maculipennis</name>
    <dbReference type="NCBI Taxonomy" id="51655"/>
    <lineage>
        <taxon>Eukaryota</taxon>
        <taxon>Metazoa</taxon>
        <taxon>Ecdysozoa</taxon>
        <taxon>Arthropoda</taxon>
        <taxon>Hexapoda</taxon>
        <taxon>Insecta</taxon>
        <taxon>Pterygota</taxon>
        <taxon>Neoptera</taxon>
        <taxon>Endopterygota</taxon>
        <taxon>Lepidoptera</taxon>
        <taxon>Glossata</taxon>
        <taxon>Ditrysia</taxon>
        <taxon>Yponomeutoidea</taxon>
        <taxon>Plutellidae</taxon>
        <taxon>Plutella</taxon>
    </lineage>
</organism>
<dbReference type="InterPro" id="IPR051065">
    <property type="entry name" value="Ras-related_GTPase"/>
</dbReference>
<dbReference type="Pfam" id="PF00071">
    <property type="entry name" value="Ras"/>
    <property type="match status" value="1"/>
</dbReference>
<comment type="catalytic activity">
    <reaction evidence="4">
        <text>GTP + H2O = GDP + phosphate + H(+)</text>
        <dbReference type="Rhea" id="RHEA:19669"/>
        <dbReference type="ChEBI" id="CHEBI:15377"/>
        <dbReference type="ChEBI" id="CHEBI:15378"/>
        <dbReference type="ChEBI" id="CHEBI:37565"/>
        <dbReference type="ChEBI" id="CHEBI:43474"/>
        <dbReference type="ChEBI" id="CHEBI:58189"/>
        <dbReference type="EC" id="3.6.5.2"/>
    </reaction>
</comment>
<dbReference type="Proteomes" id="UP000653454">
    <property type="component" value="Unassembled WGS sequence"/>
</dbReference>
<dbReference type="SMART" id="SM00175">
    <property type="entry name" value="RAB"/>
    <property type="match status" value="1"/>
</dbReference>
<dbReference type="SMART" id="SM00173">
    <property type="entry name" value="RAS"/>
    <property type="match status" value="1"/>
</dbReference>
<keyword evidence="3" id="KW-0378">Hydrolase</keyword>
<evidence type="ECO:0000256" key="2">
    <source>
        <dbReference type="ARBA" id="ARBA00011984"/>
    </source>
</evidence>
<dbReference type="EMBL" id="CAJHNJ030000077">
    <property type="protein sequence ID" value="CAG9134405.1"/>
    <property type="molecule type" value="Genomic_DNA"/>
</dbReference>
<dbReference type="Gene3D" id="3.40.50.300">
    <property type="entry name" value="P-loop containing nucleotide triphosphate hydrolases"/>
    <property type="match status" value="1"/>
</dbReference>
<dbReference type="EC" id="3.6.5.2" evidence="2"/>
<evidence type="ECO:0000256" key="3">
    <source>
        <dbReference type="ARBA" id="ARBA00022801"/>
    </source>
</evidence>
<evidence type="ECO:0000256" key="4">
    <source>
        <dbReference type="ARBA" id="ARBA00048098"/>
    </source>
</evidence>
<dbReference type="AlphaFoldDB" id="A0A8S4G071"/>
<dbReference type="GO" id="GO:0003925">
    <property type="term" value="F:G protein activity"/>
    <property type="evidence" value="ECO:0007669"/>
    <property type="project" value="UniProtKB-EC"/>
</dbReference>
<dbReference type="PANTHER" id="PTHR45704">
    <property type="entry name" value="RAS-LIKE FAMILY MEMBER 11"/>
    <property type="match status" value="1"/>
</dbReference>
<comment type="caution">
    <text evidence="5">The sequence shown here is derived from an EMBL/GenBank/DDBJ whole genome shotgun (WGS) entry which is preliminary data.</text>
</comment>
<accession>A0A8S4G071</accession>
<keyword evidence="6" id="KW-1185">Reference proteome</keyword>
<comment type="similarity">
    <text evidence="1">Belongs to the small GTPase superfamily. Ras family.</text>
</comment>
<evidence type="ECO:0000313" key="6">
    <source>
        <dbReference type="Proteomes" id="UP000653454"/>
    </source>
</evidence>
<protein>
    <recommendedName>
        <fullName evidence="2">small monomeric GTPase</fullName>
        <ecNumber evidence="2">3.6.5.2</ecNumber>
    </recommendedName>
</protein>
<sequence length="289" mass="31857">MEAFFLNVIRKLEVISEGAIQIVPEYEDSLALAVKSHEEDVSNHFFVEILHSFEGRRKAALHLVGSEPIERTRLVTAVDQLFVLYSVSNTETPGVVLITTVVVRYLTKRYIGEYSSTGDFLYQHRVAFDGAVSEVEILDTSNCATGGCLADHVRWGDAFAVVYSVCERRSFLAAAELLALLERTRLPACAAVTLLGNKRDLEHAREVHAEEGQELSLRFGCQFYEVSAAESSAGAALAFHALLREARALALLLPAPRRKLAAYSVSKVIGTIFGKNSKSVRKKRPSLSI</sequence>
<dbReference type="InterPro" id="IPR001806">
    <property type="entry name" value="Small_GTPase"/>
</dbReference>
<name>A0A8S4G071_PLUXY</name>
<dbReference type="SUPFAM" id="SSF52540">
    <property type="entry name" value="P-loop containing nucleoside triphosphate hydrolases"/>
    <property type="match status" value="1"/>
</dbReference>
<proteinExistence type="inferred from homology"/>
<evidence type="ECO:0000313" key="5">
    <source>
        <dbReference type="EMBL" id="CAG9134405.1"/>
    </source>
</evidence>